<evidence type="ECO:0000313" key="2">
    <source>
        <dbReference type="Proteomes" id="UP001183643"/>
    </source>
</evidence>
<dbReference type="EMBL" id="JAVDYB010000001">
    <property type="protein sequence ID" value="MDR7277656.1"/>
    <property type="molecule type" value="Genomic_DNA"/>
</dbReference>
<keyword evidence="2" id="KW-1185">Reference proteome</keyword>
<evidence type="ECO:0000313" key="1">
    <source>
        <dbReference type="EMBL" id="MDR7277656.1"/>
    </source>
</evidence>
<sequence length="115" mass="12375">MQPLVDMTMGAAGPPHEVVLKLQGGDGWELNVWATFEDLAKLRCVRVAAWDQRRSIAAGTSAGGKVFWCGPGEGSDPETATVLIGHDDEVWDIAFLIPVTLVEKVGTLASERELD</sequence>
<comment type="caution">
    <text evidence="1">The sequence shown here is derived from an EMBL/GenBank/DDBJ whole genome shotgun (WGS) entry which is preliminary data.</text>
</comment>
<organism evidence="1 2">
    <name type="scientific">Catenuloplanes atrovinosus</name>
    <dbReference type="NCBI Taxonomy" id="137266"/>
    <lineage>
        <taxon>Bacteria</taxon>
        <taxon>Bacillati</taxon>
        <taxon>Actinomycetota</taxon>
        <taxon>Actinomycetes</taxon>
        <taxon>Micromonosporales</taxon>
        <taxon>Micromonosporaceae</taxon>
        <taxon>Catenuloplanes</taxon>
    </lineage>
</organism>
<accession>A0AAE3YTL5</accession>
<dbReference type="RefSeq" id="WP_310370078.1">
    <property type="nucleotide sequence ID" value="NZ_JAVDYB010000001.1"/>
</dbReference>
<dbReference type="AlphaFoldDB" id="A0AAE3YTL5"/>
<reference evidence="1" key="1">
    <citation type="submission" date="2023-07" db="EMBL/GenBank/DDBJ databases">
        <title>Sequencing the genomes of 1000 actinobacteria strains.</title>
        <authorList>
            <person name="Klenk H.-P."/>
        </authorList>
    </citation>
    <scope>NUCLEOTIDE SEQUENCE</scope>
    <source>
        <strain evidence="1">DSM 44707</strain>
    </source>
</reference>
<gene>
    <name evidence="1" type="ORF">J2S41_004434</name>
</gene>
<proteinExistence type="predicted"/>
<protein>
    <submittedName>
        <fullName evidence="1">Uncharacterized protein</fullName>
    </submittedName>
</protein>
<dbReference type="Proteomes" id="UP001183643">
    <property type="component" value="Unassembled WGS sequence"/>
</dbReference>
<name>A0AAE3YTL5_9ACTN</name>